<evidence type="ECO:0000313" key="2">
    <source>
        <dbReference type="Proteomes" id="UP001345013"/>
    </source>
</evidence>
<proteinExistence type="predicted"/>
<comment type="caution">
    <text evidence="1">The sequence shown here is derived from an EMBL/GenBank/DDBJ whole genome shotgun (WGS) entry which is preliminary data.</text>
</comment>
<name>A0ABR0KPH6_9EURO</name>
<reference evidence="1 2" key="1">
    <citation type="submission" date="2023-08" db="EMBL/GenBank/DDBJ databases">
        <title>Black Yeasts Isolated from many extreme environments.</title>
        <authorList>
            <person name="Coleine C."/>
            <person name="Stajich J.E."/>
            <person name="Selbmann L."/>
        </authorList>
    </citation>
    <scope>NUCLEOTIDE SEQUENCE [LARGE SCALE GENOMIC DNA]</scope>
    <source>
        <strain evidence="1 2">CCFEE 5885</strain>
    </source>
</reference>
<sequence>MEERLSEPLPLLSLDNDRTSLRTVASTTGPFTTPGTPRDTQEVIHWQAATLLSRLDTDVLVDFVPKLAGAFCEIDKVPIITSYMNMLLLLHEKDTNMQWITRVPYQQEDPKFLPEQVEPVVRARKKFSFKVPYLYHYGLAKDPGNPLGMDFMLLEFIDGRMMTMWTETFPTWDQKKQVLGQISDIYIEMLSKPVTYEDRLVLDNANGDSAGIQEDFDTFDLPPNNSASAYFHRLTDDAIRGKIKRLTADDAQEQAELIRTTMDGRYTDLLTLLMMRALIPTQVIGVYNDSPFYITHPDLHNRNIIIEGKPLQEPPAIPTRKRSFTPTGGAIPLQGGQPQRPRVALLTGPNSSKPDKLKVVGIIDWDKAQPVPLQCAAIYPKFLETLPGAEFPDLPDDYKPPNLDHEKEIYLEALGKKELQHTGTTIVTELIGNGSWERDFFHVALGRGDVRLKWLQWWKKEQVEQGLKPTWLWDEFLQKDIDNIRAGLQGFLGVQRNRDTVGASHGWEMISRILVDLERFETVAAESSWIRPSRKKWAPVKPLRLQGCATKPDAPTRVASQIRDIEGKSSSSHQRGLSTPVVPKALPVDDNYLKFILGDEPGRIIRVEGGERRDMNL</sequence>
<dbReference type="PANTHER" id="PTHR21310">
    <property type="entry name" value="AMINOGLYCOSIDE PHOSPHOTRANSFERASE-RELATED-RELATED"/>
    <property type="match status" value="1"/>
</dbReference>
<dbReference type="InterPro" id="IPR011009">
    <property type="entry name" value="Kinase-like_dom_sf"/>
</dbReference>
<protein>
    <recommendedName>
        <fullName evidence="3">Aminoglycoside phosphotransferase domain-containing protein</fullName>
    </recommendedName>
</protein>
<dbReference type="Proteomes" id="UP001345013">
    <property type="component" value="Unassembled WGS sequence"/>
</dbReference>
<dbReference type="EMBL" id="JAVRRG010000001">
    <property type="protein sequence ID" value="KAK5102463.1"/>
    <property type="molecule type" value="Genomic_DNA"/>
</dbReference>
<accession>A0ABR0KPH6</accession>
<keyword evidence="2" id="KW-1185">Reference proteome</keyword>
<organism evidence="1 2">
    <name type="scientific">Lithohypha guttulata</name>
    <dbReference type="NCBI Taxonomy" id="1690604"/>
    <lineage>
        <taxon>Eukaryota</taxon>
        <taxon>Fungi</taxon>
        <taxon>Dikarya</taxon>
        <taxon>Ascomycota</taxon>
        <taxon>Pezizomycotina</taxon>
        <taxon>Eurotiomycetes</taxon>
        <taxon>Chaetothyriomycetidae</taxon>
        <taxon>Chaetothyriales</taxon>
        <taxon>Trichomeriaceae</taxon>
        <taxon>Lithohypha</taxon>
    </lineage>
</organism>
<evidence type="ECO:0000313" key="1">
    <source>
        <dbReference type="EMBL" id="KAK5102463.1"/>
    </source>
</evidence>
<dbReference type="PANTHER" id="PTHR21310:SF15">
    <property type="entry name" value="AMINOGLYCOSIDE PHOSPHOTRANSFERASE DOMAIN-CONTAINING PROTEIN"/>
    <property type="match status" value="1"/>
</dbReference>
<dbReference type="SUPFAM" id="SSF56112">
    <property type="entry name" value="Protein kinase-like (PK-like)"/>
    <property type="match status" value="1"/>
</dbReference>
<gene>
    <name evidence="1" type="ORF">LTR24_000022</name>
</gene>
<evidence type="ECO:0008006" key="3">
    <source>
        <dbReference type="Google" id="ProtNLM"/>
    </source>
</evidence>
<dbReference type="InterPro" id="IPR051678">
    <property type="entry name" value="AGP_Transferase"/>
</dbReference>